<keyword evidence="1" id="KW-1133">Transmembrane helix</keyword>
<dbReference type="InterPro" id="IPR036056">
    <property type="entry name" value="Fibrinogen-like_C"/>
</dbReference>
<organism evidence="3 4">
    <name type="scientific">Magallana gigas</name>
    <name type="common">Pacific oyster</name>
    <name type="synonym">Crassostrea gigas</name>
    <dbReference type="NCBI Taxonomy" id="29159"/>
    <lineage>
        <taxon>Eukaryota</taxon>
        <taxon>Metazoa</taxon>
        <taxon>Spiralia</taxon>
        <taxon>Lophotrochozoa</taxon>
        <taxon>Mollusca</taxon>
        <taxon>Bivalvia</taxon>
        <taxon>Autobranchia</taxon>
        <taxon>Pteriomorphia</taxon>
        <taxon>Ostreida</taxon>
        <taxon>Ostreoidea</taxon>
        <taxon>Ostreidae</taxon>
        <taxon>Magallana</taxon>
    </lineage>
</organism>
<sequence>MVYVRKKEDQQFYEIPTKKQTVSRNIKIMNQSDIVLTPVSKGPKNITWRKVLAMVLLLAFVIALVVTLILLLQKDETPTNEIPSTTELQSELNCTIAETLPLDCKELYMNGIRKSGVYTIYPWEKTDPNCRPLQAYCDMETEGGGWTAIQRRVNGEESFNRNWTEYKLGFGTSYGDYWIGNDAIHQLTFGRNSSLYVTITPMNGSDLSFKMYHQFYLFGEDQNYRIQIGNSGSGNIGDKMKWYRWPFSTFDADHDTHAINCAAKYLGGWWFAGCHGEFLNGPWHSDDWSSPWYPQYSNGRQVNGTSMLIK</sequence>
<feature type="transmembrane region" description="Helical" evidence="1">
    <location>
        <begin position="51"/>
        <end position="72"/>
    </location>
</feature>
<dbReference type="Gene3D" id="4.10.530.10">
    <property type="entry name" value="Gamma-fibrinogen Carboxyl Terminal Fragment, domain 2"/>
    <property type="match status" value="1"/>
</dbReference>
<keyword evidence="4" id="KW-1185">Reference proteome</keyword>
<evidence type="ECO:0000313" key="3">
    <source>
        <dbReference type="EnsemblMetazoa" id="G8997.12:cds"/>
    </source>
</evidence>
<dbReference type="SUPFAM" id="SSF56496">
    <property type="entry name" value="Fibrinogen C-terminal domain-like"/>
    <property type="match status" value="1"/>
</dbReference>
<protein>
    <recommendedName>
        <fullName evidence="2">Fibrinogen C-terminal domain-containing protein</fullName>
    </recommendedName>
</protein>
<evidence type="ECO:0000259" key="2">
    <source>
        <dbReference type="PROSITE" id="PS51406"/>
    </source>
</evidence>
<dbReference type="SMART" id="SM00186">
    <property type="entry name" value="FBG"/>
    <property type="match status" value="1"/>
</dbReference>
<dbReference type="PANTHER" id="PTHR19143:SF394">
    <property type="entry name" value="ANGIOPOIETIN-RELATED PROTEIN 3-LIKE"/>
    <property type="match status" value="1"/>
</dbReference>
<dbReference type="InterPro" id="IPR002181">
    <property type="entry name" value="Fibrinogen_a/b/g_C_dom"/>
</dbReference>
<dbReference type="PROSITE" id="PS51406">
    <property type="entry name" value="FIBRINOGEN_C_2"/>
    <property type="match status" value="1"/>
</dbReference>
<dbReference type="PANTHER" id="PTHR19143">
    <property type="entry name" value="FIBRINOGEN/TENASCIN/ANGIOPOEITIN"/>
    <property type="match status" value="1"/>
</dbReference>
<name>A0A8W8P013_MAGGI</name>
<dbReference type="Gene3D" id="3.90.215.10">
    <property type="entry name" value="Gamma Fibrinogen, chain A, domain 1"/>
    <property type="match status" value="1"/>
</dbReference>
<dbReference type="GO" id="GO:0005615">
    <property type="term" value="C:extracellular space"/>
    <property type="evidence" value="ECO:0007669"/>
    <property type="project" value="TreeGrafter"/>
</dbReference>
<dbReference type="CDD" id="cd00087">
    <property type="entry name" value="FReD"/>
    <property type="match status" value="1"/>
</dbReference>
<keyword evidence="1" id="KW-0812">Transmembrane</keyword>
<keyword evidence="1" id="KW-0472">Membrane</keyword>
<dbReference type="InterPro" id="IPR014716">
    <property type="entry name" value="Fibrinogen_a/b/g_C_1"/>
</dbReference>
<feature type="domain" description="Fibrinogen C-terminal" evidence="2">
    <location>
        <begin position="95"/>
        <end position="310"/>
    </location>
</feature>
<dbReference type="InterPro" id="IPR050373">
    <property type="entry name" value="Fibrinogen_C-term_domain"/>
</dbReference>
<dbReference type="NCBIfam" id="NF040941">
    <property type="entry name" value="GGGWT_bact"/>
    <property type="match status" value="1"/>
</dbReference>
<dbReference type="AlphaFoldDB" id="A0A8W8P013"/>
<dbReference type="Proteomes" id="UP000005408">
    <property type="component" value="Unassembled WGS sequence"/>
</dbReference>
<reference evidence="3" key="1">
    <citation type="submission" date="2022-08" db="UniProtKB">
        <authorList>
            <consortium name="EnsemblMetazoa"/>
        </authorList>
    </citation>
    <scope>IDENTIFICATION</scope>
    <source>
        <strain evidence="3">05x7-T-G4-1.051#20</strain>
    </source>
</reference>
<dbReference type="EnsemblMetazoa" id="G8997.12">
    <property type="protein sequence ID" value="G8997.12:cds"/>
    <property type="gene ID" value="G8997"/>
</dbReference>
<evidence type="ECO:0000256" key="1">
    <source>
        <dbReference type="SAM" id="Phobius"/>
    </source>
</evidence>
<evidence type="ECO:0000313" key="4">
    <source>
        <dbReference type="Proteomes" id="UP000005408"/>
    </source>
</evidence>
<proteinExistence type="predicted"/>
<dbReference type="Pfam" id="PF00147">
    <property type="entry name" value="Fibrinogen_C"/>
    <property type="match status" value="1"/>
</dbReference>
<accession>A0A8W8P013</accession>